<keyword evidence="2" id="KW-1185">Reference proteome</keyword>
<proteinExistence type="predicted"/>
<accession>A0A8K0DYV0</accession>
<dbReference type="SUPFAM" id="SSF53335">
    <property type="entry name" value="S-adenosyl-L-methionine-dependent methyltransferases"/>
    <property type="match status" value="1"/>
</dbReference>
<dbReference type="AlphaFoldDB" id="A0A8K0DYV0"/>
<reference evidence="1" key="1">
    <citation type="submission" date="2020-03" db="EMBL/GenBank/DDBJ databases">
        <title>A high-quality chromosome-level genome assembly of a woody plant with both climbing and erect habits, Rhamnella rubrinervis.</title>
        <authorList>
            <person name="Lu Z."/>
            <person name="Yang Y."/>
            <person name="Zhu X."/>
            <person name="Sun Y."/>
        </authorList>
    </citation>
    <scope>NUCLEOTIDE SEQUENCE</scope>
    <source>
        <strain evidence="1">BYM</strain>
        <tissue evidence="1">Leaf</tissue>
    </source>
</reference>
<evidence type="ECO:0000313" key="2">
    <source>
        <dbReference type="Proteomes" id="UP000796880"/>
    </source>
</evidence>
<name>A0A8K0DYV0_9ROSA</name>
<dbReference type="InterPro" id="IPR005299">
    <property type="entry name" value="MeTrfase_7"/>
</dbReference>
<dbReference type="Proteomes" id="UP000796880">
    <property type="component" value="Unassembled WGS sequence"/>
</dbReference>
<dbReference type="EMBL" id="VOIH02000009">
    <property type="protein sequence ID" value="KAF3437221.1"/>
    <property type="molecule type" value="Genomic_DNA"/>
</dbReference>
<dbReference type="Pfam" id="PF03492">
    <property type="entry name" value="Methyltransf_7"/>
    <property type="match status" value="1"/>
</dbReference>
<evidence type="ECO:0008006" key="3">
    <source>
        <dbReference type="Google" id="ProtNLM"/>
    </source>
</evidence>
<comment type="caution">
    <text evidence="1">The sequence shown here is derived from an EMBL/GenBank/DDBJ whole genome shotgun (WGS) entry which is preliminary data.</text>
</comment>
<dbReference type="Gene3D" id="3.40.50.150">
    <property type="entry name" value="Vaccinia Virus protein VP39"/>
    <property type="match status" value="1"/>
</dbReference>
<sequence length="158" mass="17681">MQEHEVVHGGLVALILTGCPNETLHSEIPVIKATELLGSCLMDLAKNGVISEEKVDSFNMPTFFPSMQQLEAAVKRNGCFSIEMVDIKTQPLPQPKTLALSTVFRSGFEGVIRKHFGDEFDLDELFDLLSKKYEESFSTFDPKKAVTLFVLLKRKDSN</sequence>
<evidence type="ECO:0000313" key="1">
    <source>
        <dbReference type="EMBL" id="KAF3437221.1"/>
    </source>
</evidence>
<gene>
    <name evidence="1" type="ORF">FNV43_RR19974</name>
</gene>
<dbReference type="GO" id="GO:0008168">
    <property type="term" value="F:methyltransferase activity"/>
    <property type="evidence" value="ECO:0007669"/>
    <property type="project" value="InterPro"/>
</dbReference>
<organism evidence="1 2">
    <name type="scientific">Rhamnella rubrinervis</name>
    <dbReference type="NCBI Taxonomy" id="2594499"/>
    <lineage>
        <taxon>Eukaryota</taxon>
        <taxon>Viridiplantae</taxon>
        <taxon>Streptophyta</taxon>
        <taxon>Embryophyta</taxon>
        <taxon>Tracheophyta</taxon>
        <taxon>Spermatophyta</taxon>
        <taxon>Magnoliopsida</taxon>
        <taxon>eudicotyledons</taxon>
        <taxon>Gunneridae</taxon>
        <taxon>Pentapetalae</taxon>
        <taxon>rosids</taxon>
        <taxon>fabids</taxon>
        <taxon>Rosales</taxon>
        <taxon>Rhamnaceae</taxon>
        <taxon>rhamnoid group</taxon>
        <taxon>Rhamneae</taxon>
        <taxon>Rhamnella</taxon>
    </lineage>
</organism>
<dbReference type="PANTHER" id="PTHR31009">
    <property type="entry name" value="S-ADENOSYL-L-METHIONINE:CARBOXYL METHYLTRANSFERASE FAMILY PROTEIN"/>
    <property type="match status" value="1"/>
</dbReference>
<dbReference type="InterPro" id="IPR029063">
    <property type="entry name" value="SAM-dependent_MTases_sf"/>
</dbReference>
<protein>
    <recommendedName>
        <fullName evidence="3">SAM dependent carboxyl methyltransferase</fullName>
    </recommendedName>
</protein>
<dbReference type="OrthoDB" id="1523883at2759"/>